<accession>A0A8H7W4H1</accession>
<dbReference type="SUPFAM" id="SSF103473">
    <property type="entry name" value="MFS general substrate transporter"/>
    <property type="match status" value="1"/>
</dbReference>
<evidence type="ECO:0000256" key="7">
    <source>
        <dbReference type="SAM" id="MobiDB-lite"/>
    </source>
</evidence>
<dbReference type="PROSITE" id="PS50850">
    <property type="entry name" value="MFS"/>
    <property type="match status" value="1"/>
</dbReference>
<keyword evidence="3 8" id="KW-0812">Transmembrane</keyword>
<feature type="transmembrane region" description="Helical" evidence="8">
    <location>
        <begin position="334"/>
        <end position="354"/>
    </location>
</feature>
<feature type="transmembrane region" description="Helical" evidence="8">
    <location>
        <begin position="299"/>
        <end position="328"/>
    </location>
</feature>
<dbReference type="GO" id="GO:0022857">
    <property type="term" value="F:transmembrane transporter activity"/>
    <property type="evidence" value="ECO:0007669"/>
    <property type="project" value="InterPro"/>
</dbReference>
<keyword evidence="4 8" id="KW-1133">Transmembrane helix</keyword>
<gene>
    <name evidence="10" type="ORF">IFR04_009968</name>
</gene>
<dbReference type="Proteomes" id="UP000664132">
    <property type="component" value="Unassembled WGS sequence"/>
</dbReference>
<evidence type="ECO:0000313" key="11">
    <source>
        <dbReference type="Proteomes" id="UP000664132"/>
    </source>
</evidence>
<evidence type="ECO:0000256" key="4">
    <source>
        <dbReference type="ARBA" id="ARBA00022989"/>
    </source>
</evidence>
<feature type="transmembrane region" description="Helical" evidence="8">
    <location>
        <begin position="230"/>
        <end position="250"/>
    </location>
</feature>
<evidence type="ECO:0000313" key="10">
    <source>
        <dbReference type="EMBL" id="KAG4416890.1"/>
    </source>
</evidence>
<feature type="transmembrane region" description="Helical" evidence="8">
    <location>
        <begin position="65"/>
        <end position="84"/>
    </location>
</feature>
<feature type="transmembrane region" description="Helical" evidence="8">
    <location>
        <begin position="142"/>
        <end position="161"/>
    </location>
</feature>
<dbReference type="Pfam" id="PF07690">
    <property type="entry name" value="MFS_1"/>
    <property type="match status" value="1"/>
</dbReference>
<keyword evidence="5 8" id="KW-0472">Membrane</keyword>
<name>A0A8H7W4H1_9HELO</name>
<proteinExistence type="inferred from homology"/>
<feature type="transmembrane region" description="Helical" evidence="8">
    <location>
        <begin position="108"/>
        <end position="130"/>
    </location>
</feature>
<sequence length="514" mass="56592">MASQDFEKQVNDSTDPIAQAPSLHNDEDMHKLPDGMHADIGLELYREALLMDPAEREAIARRVKMKLDCILMPMMCFIYFLGYLDKQTLNYANAYGLKADLGLVGRDYSWVASITNIGYLVCAYPSMLLLQKLPIGKFVAGNLMLWGTILLLTTTAHNFAGIMALRFVLGGAEACIGPAWMLLTSMFWTREEQPLRMSWWLGCNGLSSMVGAGLSWGLGHTHSSLAPWQLVFLVVGVISFSFGIVALWFLPSSPNDCVFLTSTERIVAVWRVSHNRTGVKNTTFLWYQALEAAADIKMYCFAALALGIGILNGAVGNFFSAIIAGFGFGSLKVLLYQLPIGAFQFAFTIAGGMLTAFVPNLLCITIIVAFLPGLAGMIGIATISLEHGLSLLACVWIQGIWGISNILSWTLVAVNVAGHTKRTTANAVWFMFYAAGNIIGPFLFIPSEAPRYFTAIKALAGIFGSCIFFVACLWVIMFTENRRRGEFVIPDEIGNEDGFTDRTDRENKAFRYKL</sequence>
<reference evidence="10" key="1">
    <citation type="submission" date="2021-02" db="EMBL/GenBank/DDBJ databases">
        <title>Genome sequence Cadophora malorum strain M34.</title>
        <authorList>
            <person name="Stefanovic E."/>
            <person name="Vu D."/>
            <person name="Scully C."/>
            <person name="Dijksterhuis J."/>
            <person name="Roader J."/>
            <person name="Houbraken J."/>
        </authorList>
    </citation>
    <scope>NUCLEOTIDE SEQUENCE</scope>
    <source>
        <strain evidence="10">M34</strain>
    </source>
</reference>
<evidence type="ECO:0000256" key="8">
    <source>
        <dbReference type="SAM" id="Phobius"/>
    </source>
</evidence>
<dbReference type="EMBL" id="JAFJYH010000171">
    <property type="protein sequence ID" value="KAG4416890.1"/>
    <property type="molecule type" value="Genomic_DNA"/>
</dbReference>
<organism evidence="10 11">
    <name type="scientific">Cadophora malorum</name>
    <dbReference type="NCBI Taxonomy" id="108018"/>
    <lineage>
        <taxon>Eukaryota</taxon>
        <taxon>Fungi</taxon>
        <taxon>Dikarya</taxon>
        <taxon>Ascomycota</taxon>
        <taxon>Pezizomycotina</taxon>
        <taxon>Leotiomycetes</taxon>
        <taxon>Helotiales</taxon>
        <taxon>Ploettnerulaceae</taxon>
        <taxon>Cadophora</taxon>
    </lineage>
</organism>
<dbReference type="OrthoDB" id="6730379at2759"/>
<evidence type="ECO:0000256" key="6">
    <source>
        <dbReference type="ARBA" id="ARBA00037968"/>
    </source>
</evidence>
<feature type="transmembrane region" description="Helical" evidence="8">
    <location>
        <begin position="452"/>
        <end position="476"/>
    </location>
</feature>
<feature type="region of interest" description="Disordered" evidence="7">
    <location>
        <begin position="1"/>
        <end position="29"/>
    </location>
</feature>
<feature type="transmembrane region" description="Helical" evidence="8">
    <location>
        <begin position="167"/>
        <end position="187"/>
    </location>
</feature>
<comment type="subcellular location">
    <subcellularLocation>
        <location evidence="1">Membrane</location>
        <topology evidence="1">Multi-pass membrane protein</topology>
    </subcellularLocation>
</comment>
<dbReference type="InterPro" id="IPR011701">
    <property type="entry name" value="MFS"/>
</dbReference>
<comment type="caution">
    <text evidence="10">The sequence shown here is derived from an EMBL/GenBank/DDBJ whole genome shotgun (WGS) entry which is preliminary data.</text>
</comment>
<feature type="compositionally biased region" description="Basic and acidic residues" evidence="7">
    <location>
        <begin position="1"/>
        <end position="10"/>
    </location>
</feature>
<evidence type="ECO:0000259" key="9">
    <source>
        <dbReference type="PROSITE" id="PS50850"/>
    </source>
</evidence>
<dbReference type="PANTHER" id="PTHR43791:SF97">
    <property type="entry name" value="ALLANTOATE TRANSPORTER, PUTATIVE (AFU_ORTHOLOGUE AFUA_1G14700)-RELATED"/>
    <property type="match status" value="1"/>
</dbReference>
<dbReference type="FunFam" id="1.20.1250.20:FF:000064">
    <property type="entry name" value="MFS allantoate transporter"/>
    <property type="match status" value="1"/>
</dbReference>
<evidence type="ECO:0000256" key="3">
    <source>
        <dbReference type="ARBA" id="ARBA00022692"/>
    </source>
</evidence>
<dbReference type="AlphaFoldDB" id="A0A8H7W4H1"/>
<dbReference type="PANTHER" id="PTHR43791">
    <property type="entry name" value="PERMEASE-RELATED"/>
    <property type="match status" value="1"/>
</dbReference>
<feature type="transmembrane region" description="Helical" evidence="8">
    <location>
        <begin position="199"/>
        <end position="218"/>
    </location>
</feature>
<evidence type="ECO:0000256" key="1">
    <source>
        <dbReference type="ARBA" id="ARBA00004141"/>
    </source>
</evidence>
<dbReference type="InterPro" id="IPR020846">
    <property type="entry name" value="MFS_dom"/>
</dbReference>
<protein>
    <recommendedName>
        <fullName evidence="9">Major facilitator superfamily (MFS) profile domain-containing protein</fullName>
    </recommendedName>
</protein>
<comment type="similarity">
    <text evidence="6">Belongs to the major facilitator superfamily. Allantoate permease family.</text>
</comment>
<feature type="transmembrane region" description="Helical" evidence="8">
    <location>
        <begin position="426"/>
        <end position="446"/>
    </location>
</feature>
<keyword evidence="2" id="KW-0813">Transport</keyword>
<feature type="transmembrane region" description="Helical" evidence="8">
    <location>
        <begin position="361"/>
        <end position="383"/>
    </location>
</feature>
<feature type="domain" description="Major facilitator superfamily (MFS) profile" evidence="9">
    <location>
        <begin position="71"/>
        <end position="483"/>
    </location>
</feature>
<dbReference type="InterPro" id="IPR036259">
    <property type="entry name" value="MFS_trans_sf"/>
</dbReference>
<evidence type="ECO:0000256" key="2">
    <source>
        <dbReference type="ARBA" id="ARBA00022448"/>
    </source>
</evidence>
<keyword evidence="11" id="KW-1185">Reference proteome</keyword>
<dbReference type="GO" id="GO:0016020">
    <property type="term" value="C:membrane"/>
    <property type="evidence" value="ECO:0007669"/>
    <property type="project" value="UniProtKB-SubCell"/>
</dbReference>
<evidence type="ECO:0000256" key="5">
    <source>
        <dbReference type="ARBA" id="ARBA00023136"/>
    </source>
</evidence>
<dbReference type="Gene3D" id="1.20.1250.20">
    <property type="entry name" value="MFS general substrate transporter like domains"/>
    <property type="match status" value="1"/>
</dbReference>
<feature type="transmembrane region" description="Helical" evidence="8">
    <location>
        <begin position="389"/>
        <end position="414"/>
    </location>
</feature>